<dbReference type="GO" id="GO:0005886">
    <property type="term" value="C:plasma membrane"/>
    <property type="evidence" value="ECO:0007669"/>
    <property type="project" value="TreeGrafter"/>
</dbReference>
<feature type="transmembrane region" description="Helical" evidence="5">
    <location>
        <begin position="18"/>
        <end position="39"/>
    </location>
</feature>
<dbReference type="STRING" id="451379.A0A0N5B0S0"/>
<accession>A0A0N5B0S0</accession>
<feature type="transmembrane region" description="Helical" evidence="5">
    <location>
        <begin position="77"/>
        <end position="102"/>
    </location>
</feature>
<dbReference type="Pfam" id="PF10242">
    <property type="entry name" value="L_HMGIC_fpl"/>
    <property type="match status" value="1"/>
</dbReference>
<dbReference type="PANTHER" id="PTHR12489:SF1">
    <property type="entry name" value="LP10272P"/>
    <property type="match status" value="1"/>
</dbReference>
<dbReference type="AlphaFoldDB" id="A0A0N5B0S0"/>
<organism evidence="6 7">
    <name type="scientific">Syphacia muris</name>
    <dbReference type="NCBI Taxonomy" id="451379"/>
    <lineage>
        <taxon>Eukaryota</taxon>
        <taxon>Metazoa</taxon>
        <taxon>Ecdysozoa</taxon>
        <taxon>Nematoda</taxon>
        <taxon>Chromadorea</taxon>
        <taxon>Rhabditida</taxon>
        <taxon>Spirurina</taxon>
        <taxon>Oxyuridomorpha</taxon>
        <taxon>Oxyuroidea</taxon>
        <taxon>Oxyuridae</taxon>
        <taxon>Syphacia</taxon>
    </lineage>
</organism>
<evidence type="ECO:0000256" key="5">
    <source>
        <dbReference type="SAM" id="Phobius"/>
    </source>
</evidence>
<dbReference type="Proteomes" id="UP000046393">
    <property type="component" value="Unplaced"/>
</dbReference>
<proteinExistence type="predicted"/>
<comment type="subcellular location">
    <subcellularLocation>
        <location evidence="1">Membrane</location>
        <topology evidence="1">Multi-pass membrane protein</topology>
    </subcellularLocation>
</comment>
<keyword evidence="6" id="KW-1185">Reference proteome</keyword>
<dbReference type="InterPro" id="IPR019372">
    <property type="entry name" value="LHFPL"/>
</dbReference>
<evidence type="ECO:0000256" key="3">
    <source>
        <dbReference type="ARBA" id="ARBA00022989"/>
    </source>
</evidence>
<keyword evidence="3 5" id="KW-1133">Transmembrane helix</keyword>
<sequence>MEQFSAAYHERYVRNWRVLGAIWVLFAMCSALLQVLVLIHPEWIGGKKSGYFGLYSYCPGNDCPWRIFQVQIMSTPFSVTAVLVLLSTVLSLLAVFSIMLLILLRDRYVFLLCSWMHLLSFAGMLGGCLVYPFGWDYTKVRELCDSGICEIKWAYALAIVLIVDQMALSMLGFILAYKKPPSMPKINYNYSKICFFFFSKKKTSKIKASKISKFACIDAKMLKNPERIILMNKDNASKVDLLGVVS</sequence>
<evidence type="ECO:0000256" key="2">
    <source>
        <dbReference type="ARBA" id="ARBA00022692"/>
    </source>
</evidence>
<name>A0A0N5B0S0_9BILA</name>
<evidence type="ECO:0000313" key="6">
    <source>
        <dbReference type="Proteomes" id="UP000046393"/>
    </source>
</evidence>
<evidence type="ECO:0000256" key="1">
    <source>
        <dbReference type="ARBA" id="ARBA00004141"/>
    </source>
</evidence>
<reference evidence="7" key="1">
    <citation type="submission" date="2017-02" db="UniProtKB">
        <authorList>
            <consortium name="WormBaseParasite"/>
        </authorList>
    </citation>
    <scope>IDENTIFICATION</scope>
</reference>
<evidence type="ECO:0000256" key="4">
    <source>
        <dbReference type="ARBA" id="ARBA00023136"/>
    </source>
</evidence>
<feature type="transmembrane region" description="Helical" evidence="5">
    <location>
        <begin position="153"/>
        <end position="177"/>
    </location>
</feature>
<keyword evidence="4 5" id="KW-0472">Membrane</keyword>
<feature type="transmembrane region" description="Helical" evidence="5">
    <location>
        <begin position="109"/>
        <end position="133"/>
    </location>
</feature>
<evidence type="ECO:0000313" key="7">
    <source>
        <dbReference type="WBParaSite" id="SMUV_0001087201-mRNA-1"/>
    </source>
</evidence>
<dbReference type="GO" id="GO:0007605">
    <property type="term" value="P:sensory perception of sound"/>
    <property type="evidence" value="ECO:0007669"/>
    <property type="project" value="TreeGrafter"/>
</dbReference>
<keyword evidence="2 5" id="KW-0812">Transmembrane</keyword>
<dbReference type="PANTHER" id="PTHR12489">
    <property type="entry name" value="LIPOMA HMGIC FUSION PARTNER-LIKE PROTEIN"/>
    <property type="match status" value="1"/>
</dbReference>
<protein>
    <submittedName>
        <fullName evidence="7">G_PROTEIN_RECEP_F1_2 domain-containing protein</fullName>
    </submittedName>
</protein>
<dbReference type="WBParaSite" id="SMUV_0001087201-mRNA-1">
    <property type="protein sequence ID" value="SMUV_0001087201-mRNA-1"/>
    <property type="gene ID" value="SMUV_0001087201"/>
</dbReference>